<keyword evidence="1" id="KW-1133">Transmembrane helix</keyword>
<dbReference type="EMBL" id="CP039865">
    <property type="protein sequence ID" value="QCK84884.1"/>
    <property type="molecule type" value="Genomic_DNA"/>
</dbReference>
<evidence type="ECO:0000256" key="1">
    <source>
        <dbReference type="SAM" id="Phobius"/>
    </source>
</evidence>
<sequence length="63" mass="6759">MDEGRGKWIRLALMSGATSALLLYQIFGATEAPSTALKVMQYGLLALALFALIGALVKMMNAR</sequence>
<reference evidence="2 3" key="1">
    <citation type="submission" date="2019-04" db="EMBL/GenBank/DDBJ databases">
        <title>Phreatobacter aquaticus sp. nov.</title>
        <authorList>
            <person name="Choi A."/>
            <person name="Baek K."/>
        </authorList>
    </citation>
    <scope>NUCLEOTIDE SEQUENCE [LARGE SCALE GENOMIC DNA]</scope>
    <source>
        <strain evidence="2 3">NMCR1094</strain>
    </source>
</reference>
<evidence type="ECO:0000313" key="3">
    <source>
        <dbReference type="Proteomes" id="UP000298588"/>
    </source>
</evidence>
<gene>
    <name evidence="2" type="ORF">E8L99_03345</name>
</gene>
<keyword evidence="1" id="KW-0812">Transmembrane</keyword>
<dbReference type="OrthoDB" id="8249125at2"/>
<dbReference type="RefSeq" id="WP_137098218.1">
    <property type="nucleotide sequence ID" value="NZ_CP039865.1"/>
</dbReference>
<keyword evidence="3" id="KW-1185">Reference proteome</keyword>
<dbReference type="AlphaFoldDB" id="A0A4D7QHD6"/>
<feature type="transmembrane region" description="Helical" evidence="1">
    <location>
        <begin position="7"/>
        <end position="27"/>
    </location>
</feature>
<protein>
    <submittedName>
        <fullName evidence="2">Uncharacterized protein</fullName>
    </submittedName>
</protein>
<keyword evidence="1" id="KW-0472">Membrane</keyword>
<evidence type="ECO:0000313" key="2">
    <source>
        <dbReference type="EMBL" id="QCK84884.1"/>
    </source>
</evidence>
<proteinExistence type="predicted"/>
<feature type="transmembrane region" description="Helical" evidence="1">
    <location>
        <begin position="39"/>
        <end position="57"/>
    </location>
</feature>
<dbReference type="Proteomes" id="UP000298588">
    <property type="component" value="Chromosome"/>
</dbReference>
<organism evidence="2 3">
    <name type="scientific">Phreatobacter aquaticus</name>
    <dbReference type="NCBI Taxonomy" id="2570229"/>
    <lineage>
        <taxon>Bacteria</taxon>
        <taxon>Pseudomonadati</taxon>
        <taxon>Pseudomonadota</taxon>
        <taxon>Alphaproteobacteria</taxon>
        <taxon>Hyphomicrobiales</taxon>
        <taxon>Phreatobacteraceae</taxon>
        <taxon>Phreatobacter</taxon>
    </lineage>
</organism>
<name>A0A4D7QHD6_9HYPH</name>
<dbReference type="KEGG" id="paqt:E8L99_03345"/>
<accession>A0A4D7QHD6</accession>